<feature type="domain" description="HTH marR-type" evidence="4">
    <location>
        <begin position="20"/>
        <end position="158"/>
    </location>
</feature>
<dbReference type="InterPro" id="IPR000835">
    <property type="entry name" value="HTH_MarR-typ"/>
</dbReference>
<evidence type="ECO:0000259" key="4">
    <source>
        <dbReference type="PROSITE" id="PS50995"/>
    </source>
</evidence>
<dbReference type="SMART" id="SM00347">
    <property type="entry name" value="HTH_MARR"/>
    <property type="match status" value="1"/>
</dbReference>
<evidence type="ECO:0000313" key="5">
    <source>
        <dbReference type="EMBL" id="EGG40195.1"/>
    </source>
</evidence>
<dbReference type="InterPro" id="IPR011991">
    <property type="entry name" value="ArsR-like_HTH"/>
</dbReference>
<dbReference type="GO" id="GO:0003700">
    <property type="term" value="F:DNA-binding transcription factor activity"/>
    <property type="evidence" value="ECO:0007669"/>
    <property type="project" value="InterPro"/>
</dbReference>
<evidence type="ECO:0000256" key="3">
    <source>
        <dbReference type="ARBA" id="ARBA00023163"/>
    </source>
</evidence>
<keyword evidence="1" id="KW-0805">Transcription regulation</keyword>
<name>F3SI59_STRSA</name>
<dbReference type="GO" id="GO:0003677">
    <property type="term" value="F:DNA binding"/>
    <property type="evidence" value="ECO:0007669"/>
    <property type="project" value="UniProtKB-KW"/>
</dbReference>
<dbReference type="PANTHER" id="PTHR42756:SF1">
    <property type="entry name" value="TRANSCRIPTIONAL REPRESSOR OF EMRAB OPERON"/>
    <property type="match status" value="1"/>
</dbReference>
<evidence type="ECO:0000313" key="6">
    <source>
        <dbReference type="Proteomes" id="UP000003378"/>
    </source>
</evidence>
<reference evidence="5 6" key="1">
    <citation type="submission" date="2011-03" db="EMBL/GenBank/DDBJ databases">
        <authorList>
            <person name="Muzny D."/>
            <person name="Qin X."/>
            <person name="Deng J."/>
            <person name="Jiang H."/>
            <person name="Liu Y."/>
            <person name="Qu J."/>
            <person name="Song X.-Z."/>
            <person name="Zhang L."/>
            <person name="Thornton R."/>
            <person name="Coyle M."/>
            <person name="Francisco L."/>
            <person name="Jackson L."/>
            <person name="Javaid M."/>
            <person name="Korchina V."/>
            <person name="Kovar C."/>
            <person name="Mata R."/>
            <person name="Mathew T."/>
            <person name="Ngo R."/>
            <person name="Nguyen L."/>
            <person name="Nguyen N."/>
            <person name="Okwuonu G."/>
            <person name="Ongeri F."/>
            <person name="Pham C."/>
            <person name="Simmons D."/>
            <person name="Wilczek-Boney K."/>
            <person name="Hale W."/>
            <person name="Jakkamsetti A."/>
            <person name="Pham P."/>
            <person name="Ruth R."/>
            <person name="San Lucas F."/>
            <person name="Warren J."/>
            <person name="Zhang J."/>
            <person name="Zhao Z."/>
            <person name="Zhou C."/>
            <person name="Zhu D."/>
            <person name="Lee S."/>
            <person name="Bess C."/>
            <person name="Blankenburg K."/>
            <person name="Forbes L."/>
            <person name="Fu Q."/>
            <person name="Gubbala S."/>
            <person name="Hirani K."/>
            <person name="Jayaseelan J.C."/>
            <person name="Lara F."/>
            <person name="Munidasa M."/>
            <person name="Palculict T."/>
            <person name="Patil S."/>
            <person name="Pu L.-L."/>
            <person name="Saada N."/>
            <person name="Tang L."/>
            <person name="Weissenberger G."/>
            <person name="Zhu Y."/>
            <person name="Hemphill L."/>
            <person name="Shang Y."/>
            <person name="Youmans B."/>
            <person name="Ayvaz T."/>
            <person name="Ross M."/>
            <person name="Santibanez J."/>
            <person name="Aqrawi P."/>
            <person name="Gross S."/>
            <person name="Joshi V."/>
            <person name="Fowler G."/>
            <person name="Nazareth L."/>
            <person name="Reid J."/>
            <person name="Worley K."/>
            <person name="Petrosino J."/>
            <person name="Highlander S."/>
            <person name="Gibbs R."/>
        </authorList>
    </citation>
    <scope>NUCLEOTIDE SEQUENCE [LARGE SCALE GENOMIC DNA]</scope>
    <source>
        <strain evidence="5 6">SK1087</strain>
    </source>
</reference>
<dbReference type="SUPFAM" id="SSF46785">
    <property type="entry name" value="Winged helix' DNA-binding domain"/>
    <property type="match status" value="1"/>
</dbReference>
<dbReference type="InterPro" id="IPR036388">
    <property type="entry name" value="WH-like_DNA-bd_sf"/>
</dbReference>
<dbReference type="Proteomes" id="UP000003378">
    <property type="component" value="Unassembled WGS sequence"/>
</dbReference>
<accession>F3SI59</accession>
<dbReference type="EMBL" id="AFDP01000010">
    <property type="protein sequence ID" value="EGG40195.1"/>
    <property type="molecule type" value="Genomic_DNA"/>
</dbReference>
<keyword evidence="2" id="KW-0238">DNA-binding</keyword>
<sequence length="165" mass="18840">MPGVTIIKNRFDIEINWGGSMKDSHLVAYHIRLLNGRIFQKLLNQDPEALYRSEQGKILTVLWNSETGCATATDIALATGLANNTLTTMLKKLEEQDLVTFSQCGLDKRKKYVKLTEQGLSQKEVGHRVSQKLDAIFYKGFSEEEIRQFESYQERILANLKEKEA</sequence>
<dbReference type="AlphaFoldDB" id="F3SI59"/>
<gene>
    <name evidence="5" type="ORF">HMPREF9397_0831</name>
</gene>
<dbReference type="PRINTS" id="PR00598">
    <property type="entry name" value="HTHMARR"/>
</dbReference>
<evidence type="ECO:0000256" key="1">
    <source>
        <dbReference type="ARBA" id="ARBA00023015"/>
    </source>
</evidence>
<evidence type="ECO:0000256" key="2">
    <source>
        <dbReference type="ARBA" id="ARBA00023125"/>
    </source>
</evidence>
<keyword evidence="3" id="KW-0804">Transcription</keyword>
<protein>
    <submittedName>
        <fullName evidence="5">MarR family transcriptional regulator</fullName>
    </submittedName>
</protein>
<dbReference type="Gene3D" id="1.10.10.10">
    <property type="entry name" value="Winged helix-like DNA-binding domain superfamily/Winged helix DNA-binding domain"/>
    <property type="match status" value="1"/>
</dbReference>
<dbReference type="HOGENOM" id="CLU_083287_18_3_9"/>
<dbReference type="PROSITE" id="PS50995">
    <property type="entry name" value="HTH_MARR_2"/>
    <property type="match status" value="1"/>
</dbReference>
<proteinExistence type="predicted"/>
<organism evidence="5 6">
    <name type="scientific">Streptococcus sanguinis SK1087</name>
    <dbReference type="NCBI Taxonomy" id="888824"/>
    <lineage>
        <taxon>Bacteria</taxon>
        <taxon>Bacillati</taxon>
        <taxon>Bacillota</taxon>
        <taxon>Bacilli</taxon>
        <taxon>Lactobacillales</taxon>
        <taxon>Streptococcaceae</taxon>
        <taxon>Streptococcus</taxon>
    </lineage>
</organism>
<dbReference type="InterPro" id="IPR036390">
    <property type="entry name" value="WH_DNA-bd_sf"/>
</dbReference>
<dbReference type="CDD" id="cd00090">
    <property type="entry name" value="HTH_ARSR"/>
    <property type="match status" value="1"/>
</dbReference>
<dbReference type="PATRIC" id="fig|888824.3.peg.811"/>
<dbReference type="Pfam" id="PF01047">
    <property type="entry name" value="MarR"/>
    <property type="match status" value="1"/>
</dbReference>
<dbReference type="PANTHER" id="PTHR42756">
    <property type="entry name" value="TRANSCRIPTIONAL REGULATOR, MARR"/>
    <property type="match status" value="1"/>
</dbReference>
<comment type="caution">
    <text evidence="5">The sequence shown here is derived from an EMBL/GenBank/DDBJ whole genome shotgun (WGS) entry which is preliminary data.</text>
</comment>